<dbReference type="GO" id="GO:0004520">
    <property type="term" value="F:DNA endonuclease activity"/>
    <property type="evidence" value="ECO:0007669"/>
    <property type="project" value="TreeGrafter"/>
</dbReference>
<dbReference type="PANTHER" id="PTHR46427:SF1">
    <property type="entry name" value="ANKYRIN REPEAT AND LEM DOMAIN-CONTAINING PROTEIN 1"/>
    <property type="match status" value="1"/>
</dbReference>
<gene>
    <name evidence="1" type="ORF">TSAR_004977</name>
</gene>
<keyword evidence="2" id="KW-1185">Reference proteome</keyword>
<dbReference type="InterPro" id="IPR034998">
    <property type="entry name" value="ANKLE1"/>
</dbReference>
<comment type="caution">
    <text evidence="1">The sequence shown here is derived from an EMBL/GenBank/DDBJ whole genome shotgun (WGS) entry which is preliminary data.</text>
</comment>
<dbReference type="EMBL" id="NNAY01005371">
    <property type="protein sequence ID" value="OXU16723.1"/>
    <property type="molecule type" value="Genomic_DNA"/>
</dbReference>
<accession>A0A232EEE9</accession>
<sequence length="146" mass="16619">MACKISLNHEEDFEPKGSYYIYLLLDSRKLVYATDNAEAFADAIIYAGKGKGNRAMHHIKEAKKALKEDGEIGNEKKINKIHDIWEDGDTVGRRQLTNVKRSTYYGVASTMKQKEKQEVGIALLEEGRKVLAKKGAERYYADYNQI</sequence>
<dbReference type="PANTHER" id="PTHR46427">
    <property type="entry name" value="ANKYRIN REPEAT AND LEM DOMAIN-CONTAINING PROTEIN 1"/>
    <property type="match status" value="1"/>
</dbReference>
<dbReference type="GO" id="GO:0000712">
    <property type="term" value="P:resolution of meiotic recombination intermediates"/>
    <property type="evidence" value="ECO:0007669"/>
    <property type="project" value="TreeGrafter"/>
</dbReference>
<evidence type="ECO:0008006" key="3">
    <source>
        <dbReference type="Google" id="ProtNLM"/>
    </source>
</evidence>
<dbReference type="AlphaFoldDB" id="A0A232EEE9"/>
<protein>
    <recommendedName>
        <fullName evidence="3">GIY-YIG domain-containing protein</fullName>
    </recommendedName>
</protein>
<dbReference type="GO" id="GO:0000724">
    <property type="term" value="P:double-strand break repair via homologous recombination"/>
    <property type="evidence" value="ECO:0007669"/>
    <property type="project" value="TreeGrafter"/>
</dbReference>
<dbReference type="GO" id="GO:0005654">
    <property type="term" value="C:nucleoplasm"/>
    <property type="evidence" value="ECO:0007669"/>
    <property type="project" value="TreeGrafter"/>
</dbReference>
<evidence type="ECO:0000313" key="1">
    <source>
        <dbReference type="EMBL" id="OXU16723.1"/>
    </source>
</evidence>
<organism evidence="1 2">
    <name type="scientific">Trichomalopsis sarcophagae</name>
    <dbReference type="NCBI Taxonomy" id="543379"/>
    <lineage>
        <taxon>Eukaryota</taxon>
        <taxon>Metazoa</taxon>
        <taxon>Ecdysozoa</taxon>
        <taxon>Arthropoda</taxon>
        <taxon>Hexapoda</taxon>
        <taxon>Insecta</taxon>
        <taxon>Pterygota</taxon>
        <taxon>Neoptera</taxon>
        <taxon>Endopterygota</taxon>
        <taxon>Hymenoptera</taxon>
        <taxon>Apocrita</taxon>
        <taxon>Proctotrupomorpha</taxon>
        <taxon>Chalcidoidea</taxon>
        <taxon>Pteromalidae</taxon>
        <taxon>Pteromalinae</taxon>
        <taxon>Trichomalopsis</taxon>
    </lineage>
</organism>
<proteinExistence type="predicted"/>
<reference evidence="1 2" key="1">
    <citation type="journal article" date="2017" name="Curr. Biol.">
        <title>The Evolution of Venom by Co-option of Single-Copy Genes.</title>
        <authorList>
            <person name="Martinson E.O."/>
            <person name="Mrinalini"/>
            <person name="Kelkar Y.D."/>
            <person name="Chang C.H."/>
            <person name="Werren J.H."/>
        </authorList>
    </citation>
    <scope>NUCLEOTIDE SEQUENCE [LARGE SCALE GENOMIC DNA]</scope>
    <source>
        <strain evidence="1 2">Alberta</strain>
        <tissue evidence="1">Whole body</tissue>
    </source>
</reference>
<dbReference type="Pfam" id="PF22945">
    <property type="entry name" value="LEM-3_GIY-YIG"/>
    <property type="match status" value="1"/>
</dbReference>
<dbReference type="GO" id="GO:0005737">
    <property type="term" value="C:cytoplasm"/>
    <property type="evidence" value="ECO:0007669"/>
    <property type="project" value="TreeGrafter"/>
</dbReference>
<evidence type="ECO:0000313" key="2">
    <source>
        <dbReference type="Proteomes" id="UP000215335"/>
    </source>
</evidence>
<dbReference type="Proteomes" id="UP000215335">
    <property type="component" value="Unassembled WGS sequence"/>
</dbReference>
<name>A0A232EEE9_9HYME</name>